<keyword evidence="1" id="KW-0812">Transmembrane</keyword>
<organism evidence="2 3">
    <name type="scientific">Brachybacterium alimentarium</name>
    <dbReference type="NCBI Taxonomy" id="47845"/>
    <lineage>
        <taxon>Bacteria</taxon>
        <taxon>Bacillati</taxon>
        <taxon>Actinomycetota</taxon>
        <taxon>Actinomycetes</taxon>
        <taxon>Micrococcales</taxon>
        <taxon>Dermabacteraceae</taxon>
        <taxon>Brachybacterium</taxon>
    </lineage>
</organism>
<gene>
    <name evidence="2" type="ORF">CIK66_04605</name>
</gene>
<evidence type="ECO:0000313" key="3">
    <source>
        <dbReference type="Proteomes" id="UP000218598"/>
    </source>
</evidence>
<keyword evidence="1" id="KW-1133">Transmembrane helix</keyword>
<name>A0A2A3YKX3_9MICO</name>
<dbReference type="GeneID" id="95328628"/>
<keyword evidence="1" id="KW-0472">Membrane</keyword>
<feature type="transmembrane region" description="Helical" evidence="1">
    <location>
        <begin position="37"/>
        <end position="58"/>
    </location>
</feature>
<dbReference type="Proteomes" id="UP000218598">
    <property type="component" value="Unassembled WGS sequence"/>
</dbReference>
<proteinExistence type="predicted"/>
<evidence type="ECO:0000313" key="2">
    <source>
        <dbReference type="EMBL" id="PCC39950.1"/>
    </source>
</evidence>
<comment type="caution">
    <text evidence="2">The sequence shown here is derived from an EMBL/GenBank/DDBJ whole genome shotgun (WGS) entry which is preliminary data.</text>
</comment>
<accession>A0A2A3YKX3</accession>
<evidence type="ECO:0000256" key="1">
    <source>
        <dbReference type="SAM" id="Phobius"/>
    </source>
</evidence>
<protein>
    <submittedName>
        <fullName evidence="2">Uncharacterized protein</fullName>
    </submittedName>
</protein>
<dbReference type="RefSeq" id="WP_096166472.1">
    <property type="nucleotide sequence ID" value="NZ_BAAAIQ010000005.1"/>
</dbReference>
<sequence length="60" mass="6330">MNLFPLVLFAGASILLVVSLSSMYATNVTFWKGKGHISPWAAYVCIAAIVVAAAGFLLTL</sequence>
<keyword evidence="3" id="KW-1185">Reference proteome</keyword>
<reference evidence="2 3" key="1">
    <citation type="journal article" date="2017" name="Elife">
        <title>Extensive horizontal gene transfer in cheese-associated bacteria.</title>
        <authorList>
            <person name="Bonham K.S."/>
            <person name="Wolfe B.E."/>
            <person name="Dutton R.J."/>
        </authorList>
    </citation>
    <scope>NUCLEOTIDE SEQUENCE [LARGE SCALE GENOMIC DNA]</scope>
    <source>
        <strain evidence="2 3">341_9</strain>
    </source>
</reference>
<dbReference type="EMBL" id="NRGR01000008">
    <property type="protein sequence ID" value="PCC39950.1"/>
    <property type="molecule type" value="Genomic_DNA"/>
</dbReference>
<dbReference type="AlphaFoldDB" id="A0A2A3YKX3"/>